<gene>
    <name evidence="5" type="ORF">NEF87_003467</name>
</gene>
<dbReference type="InterPro" id="IPR015421">
    <property type="entry name" value="PyrdxlP-dep_Trfase_major"/>
</dbReference>
<evidence type="ECO:0000313" key="6">
    <source>
        <dbReference type="Proteomes" id="UP001208689"/>
    </source>
</evidence>
<reference evidence="5" key="1">
    <citation type="submission" date="2022-09" db="EMBL/GenBank/DDBJ databases">
        <title>Actin cytoskeleton and complex cell architecture in an #Asgard archaeon.</title>
        <authorList>
            <person name="Ponce Toledo R.I."/>
            <person name="Schleper C."/>
            <person name="Rodrigues Oliveira T."/>
            <person name="Wollweber F."/>
            <person name="Xu J."/>
            <person name="Rittmann S."/>
            <person name="Klingl A."/>
            <person name="Pilhofer M."/>
        </authorList>
    </citation>
    <scope>NUCLEOTIDE SEQUENCE</scope>
    <source>
        <strain evidence="5">B-35</strain>
    </source>
</reference>
<dbReference type="EMBL" id="CP104013">
    <property type="protein sequence ID" value="UYP47182.1"/>
    <property type="molecule type" value="Genomic_DNA"/>
</dbReference>
<dbReference type="Gene3D" id="3.90.1150.10">
    <property type="entry name" value="Aspartate Aminotransferase, domain 1"/>
    <property type="match status" value="1"/>
</dbReference>
<dbReference type="Proteomes" id="UP001208689">
    <property type="component" value="Chromosome"/>
</dbReference>
<comment type="cofactor">
    <cofactor evidence="1">
        <name>pyridoxal 5'-phosphate</name>
        <dbReference type="ChEBI" id="CHEBI:597326"/>
    </cofactor>
</comment>
<evidence type="ECO:0000256" key="3">
    <source>
        <dbReference type="ARBA" id="ARBA00022898"/>
    </source>
</evidence>
<dbReference type="InterPro" id="IPR001597">
    <property type="entry name" value="ArAA_b-elim_lyase/Thr_aldolase"/>
</dbReference>
<dbReference type="InterPro" id="IPR023603">
    <property type="entry name" value="Low_specificity_L-TA-like"/>
</dbReference>
<name>A0ABY6HXV7_9ARCH</name>
<dbReference type="NCBIfam" id="NF041359">
    <property type="entry name" value="GntG_guanitoxin"/>
    <property type="match status" value="1"/>
</dbReference>
<accession>A0ABY6HXV7</accession>
<dbReference type="PANTHER" id="PTHR48097">
    <property type="entry name" value="L-THREONINE ALDOLASE-RELATED"/>
    <property type="match status" value="1"/>
</dbReference>
<evidence type="ECO:0000256" key="2">
    <source>
        <dbReference type="ARBA" id="ARBA00006966"/>
    </source>
</evidence>
<comment type="similarity">
    <text evidence="2">Belongs to the threonine aldolase family.</text>
</comment>
<dbReference type="InterPro" id="IPR015424">
    <property type="entry name" value="PyrdxlP-dep_Trfase"/>
</dbReference>
<dbReference type="InterPro" id="IPR015422">
    <property type="entry name" value="PyrdxlP-dep_Trfase_small"/>
</dbReference>
<keyword evidence="3" id="KW-0663">Pyridoxal phosphate</keyword>
<protein>
    <recommendedName>
        <fullName evidence="4">Aromatic amino acid beta-eliminating lyase/threonine aldolase domain-containing protein</fullName>
    </recommendedName>
</protein>
<feature type="domain" description="Aromatic amino acid beta-eliminating lyase/threonine aldolase" evidence="4">
    <location>
        <begin position="5"/>
        <end position="293"/>
    </location>
</feature>
<evidence type="ECO:0000259" key="4">
    <source>
        <dbReference type="Pfam" id="PF01212"/>
    </source>
</evidence>
<dbReference type="Gene3D" id="3.40.640.10">
    <property type="entry name" value="Type I PLP-dependent aspartate aminotransferase-like (Major domain)"/>
    <property type="match status" value="1"/>
</dbReference>
<evidence type="ECO:0000256" key="1">
    <source>
        <dbReference type="ARBA" id="ARBA00001933"/>
    </source>
</evidence>
<proteinExistence type="inferred from homology"/>
<dbReference type="PIRSF" id="PIRSF017617">
    <property type="entry name" value="Thr_aldolase"/>
    <property type="match status" value="1"/>
</dbReference>
<sequence>MRIIDFRSDTVTKPSPEMWEVIKSMDNSKLGDDVERDDPTVLELEAKAAKVVGKDAALFVTSGTQGNLISLLAQTTPGEEILVDEQSHIYKWEVGGAARMGGLMVRTFPSNKGMFNPNNLQSLIRPHDDIHQPITSMICLENSQNYYGGIALPTSLFKETRDFADQNHLKLHVDGARIFNAAIARKIDVKEYTKFVDSVQFCLSKGLSCPIGSIIAGSHEFIDSAIKWRKMLGGGWRQAGIIASMGVVALEQKWIDRLSVDNQLAKNLGTILSGMDLPINIPEPDTNILMVEVPTHLDMPKLEHSLESAGIRTHAMGQRIRIVTHSGINQDDIEYSAQIISDVIRKSVL</sequence>
<dbReference type="Pfam" id="PF01212">
    <property type="entry name" value="Beta_elim_lyase"/>
    <property type="match status" value="1"/>
</dbReference>
<dbReference type="PANTHER" id="PTHR48097:SF9">
    <property type="entry name" value="L-THREONINE ALDOLASE"/>
    <property type="match status" value="1"/>
</dbReference>
<dbReference type="SUPFAM" id="SSF53383">
    <property type="entry name" value="PLP-dependent transferases"/>
    <property type="match status" value="1"/>
</dbReference>
<keyword evidence="6" id="KW-1185">Reference proteome</keyword>
<evidence type="ECO:0000313" key="5">
    <source>
        <dbReference type="EMBL" id="UYP47182.1"/>
    </source>
</evidence>
<organism evidence="5 6">
    <name type="scientific">Candidatus Lokiarchaeum ossiferum</name>
    <dbReference type="NCBI Taxonomy" id="2951803"/>
    <lineage>
        <taxon>Archaea</taxon>
        <taxon>Promethearchaeati</taxon>
        <taxon>Promethearchaeota</taxon>
        <taxon>Promethearchaeia</taxon>
        <taxon>Promethearchaeales</taxon>
        <taxon>Promethearchaeaceae</taxon>
        <taxon>Candidatus Lokiarchaeum</taxon>
    </lineage>
</organism>